<dbReference type="Proteomes" id="UP000283210">
    <property type="component" value="Chromosome 18"/>
</dbReference>
<dbReference type="EMBL" id="CM012454">
    <property type="protein sequence ID" value="RVE60484.1"/>
    <property type="molecule type" value="Genomic_DNA"/>
</dbReference>
<organism evidence="2 3">
    <name type="scientific">Oryzias javanicus</name>
    <name type="common">Javanese ricefish</name>
    <name type="synonym">Aplocheilus javanicus</name>
    <dbReference type="NCBI Taxonomy" id="123683"/>
    <lineage>
        <taxon>Eukaryota</taxon>
        <taxon>Metazoa</taxon>
        <taxon>Chordata</taxon>
        <taxon>Craniata</taxon>
        <taxon>Vertebrata</taxon>
        <taxon>Euteleostomi</taxon>
        <taxon>Actinopterygii</taxon>
        <taxon>Neopterygii</taxon>
        <taxon>Teleostei</taxon>
        <taxon>Neoteleostei</taxon>
        <taxon>Acanthomorphata</taxon>
        <taxon>Ovalentaria</taxon>
        <taxon>Atherinomorphae</taxon>
        <taxon>Beloniformes</taxon>
        <taxon>Adrianichthyidae</taxon>
        <taxon>Oryziinae</taxon>
        <taxon>Oryzias</taxon>
    </lineage>
</organism>
<evidence type="ECO:0000313" key="2">
    <source>
        <dbReference type="EMBL" id="RVE60484.1"/>
    </source>
</evidence>
<dbReference type="AlphaFoldDB" id="A0A437CDQ1"/>
<sequence>MGAKQCSGRKRRSAKATGKEREGDRKQAWPCSVHAPGITGALFKVQHGARLPMLSEGYVQDEAAHTEAQHRTEGGLLNKGRRRGDSGWTFSTFAARLIQQPSCHGGEDAAVLSFLQTLQGSLQEQTVHPTSSPH</sequence>
<keyword evidence="3" id="KW-1185">Reference proteome</keyword>
<protein>
    <submittedName>
        <fullName evidence="2">Uncharacterized protein</fullName>
    </submittedName>
</protein>
<reference evidence="2 3" key="2">
    <citation type="submission" date="2019-01" db="EMBL/GenBank/DDBJ databases">
        <title>A chromosome length genome reference of the Java medaka (oryzias javanicus).</title>
        <authorList>
            <person name="Herpin A."/>
            <person name="Takehana Y."/>
            <person name="Naruse K."/>
            <person name="Ansai S."/>
            <person name="Kawaguchi M."/>
        </authorList>
    </citation>
    <scope>NUCLEOTIDE SEQUENCE [LARGE SCALE GENOMIC DNA]</scope>
    <source>
        <strain evidence="2">RS831</strain>
        <tissue evidence="2">Whole body</tissue>
    </source>
</reference>
<feature type="compositionally biased region" description="Basic and acidic residues" evidence="1">
    <location>
        <begin position="17"/>
        <end position="27"/>
    </location>
</feature>
<proteinExistence type="predicted"/>
<reference evidence="2 3" key="1">
    <citation type="submission" date="2018-11" db="EMBL/GenBank/DDBJ databases">
        <authorList>
            <person name="Lopez-Roques C."/>
            <person name="Donnadieu C."/>
            <person name="Bouchez O."/>
            <person name="Klopp C."/>
            <person name="Cabau C."/>
            <person name="Zahm M."/>
        </authorList>
    </citation>
    <scope>NUCLEOTIDE SEQUENCE [LARGE SCALE GENOMIC DNA]</scope>
    <source>
        <strain evidence="2">RS831</strain>
        <tissue evidence="2">Whole body</tissue>
    </source>
</reference>
<evidence type="ECO:0000256" key="1">
    <source>
        <dbReference type="SAM" id="MobiDB-lite"/>
    </source>
</evidence>
<name>A0A437CDQ1_ORYJA</name>
<feature type="region of interest" description="Disordered" evidence="1">
    <location>
        <begin position="1"/>
        <end position="31"/>
    </location>
</feature>
<evidence type="ECO:0000313" key="3">
    <source>
        <dbReference type="Proteomes" id="UP000283210"/>
    </source>
</evidence>
<accession>A0A437CDQ1</accession>
<gene>
    <name evidence="2" type="ORF">OJAV_G00181270</name>
</gene>